<organism evidence="8 9">
    <name type="scientific">Glycomyces paridis</name>
    <dbReference type="NCBI Taxonomy" id="2126555"/>
    <lineage>
        <taxon>Bacteria</taxon>
        <taxon>Bacillati</taxon>
        <taxon>Actinomycetota</taxon>
        <taxon>Actinomycetes</taxon>
        <taxon>Glycomycetales</taxon>
        <taxon>Glycomycetaceae</taxon>
        <taxon>Glycomyces</taxon>
    </lineage>
</organism>
<feature type="transmembrane region" description="Helical" evidence="7">
    <location>
        <begin position="227"/>
        <end position="246"/>
    </location>
</feature>
<evidence type="ECO:0000256" key="2">
    <source>
        <dbReference type="ARBA" id="ARBA00008034"/>
    </source>
</evidence>
<sequence length="300" mass="31029">MNTDPTILQYFEFEFVQRALISALVVGLCAPAVGVFLVQKRLALIGDGLGHIALTGVAIGFLTGAAPLWTTLAVTVAASVVMELLRSHSKTSGDVALAMMFYGGIAGGVYLTGIASDKGVANLQQYLFGSLLTASWNEVWTIVAGGAVVAALMLVLRPWLTAICADEQYARVSGLPVAALNLLLLITTAVTVSVSMRAVGLLLVSALLVIPVVTVQQFTRSFKATMFSAMGAGFLIAGAGVIASAAKDVPPGSTIVLLGVAAFVATALAAAVVRRLRRTRRGHLPPEGEPLEVELPASSA</sequence>
<feature type="transmembrane region" description="Helical" evidence="7">
    <location>
        <begin position="198"/>
        <end position="215"/>
    </location>
</feature>
<dbReference type="InterPro" id="IPR001626">
    <property type="entry name" value="ABC_TroCD"/>
</dbReference>
<feature type="transmembrane region" description="Helical" evidence="7">
    <location>
        <begin position="97"/>
        <end position="116"/>
    </location>
</feature>
<feature type="transmembrane region" description="Helical" evidence="7">
    <location>
        <begin position="68"/>
        <end position="85"/>
    </location>
</feature>
<dbReference type="GO" id="GO:0055085">
    <property type="term" value="P:transmembrane transport"/>
    <property type="evidence" value="ECO:0007669"/>
    <property type="project" value="InterPro"/>
</dbReference>
<evidence type="ECO:0000256" key="3">
    <source>
        <dbReference type="ARBA" id="ARBA00022692"/>
    </source>
</evidence>
<dbReference type="EMBL" id="STGX01000002">
    <property type="protein sequence ID" value="THV31439.1"/>
    <property type="molecule type" value="Genomic_DNA"/>
</dbReference>
<dbReference type="AlphaFoldDB" id="A0A4S8PSU3"/>
<dbReference type="Gene3D" id="1.10.3470.10">
    <property type="entry name" value="ABC transporter involved in vitamin B12 uptake, BtuC"/>
    <property type="match status" value="1"/>
</dbReference>
<dbReference type="InterPro" id="IPR037294">
    <property type="entry name" value="ABC_BtuC-like"/>
</dbReference>
<feature type="transmembrane region" description="Helical" evidence="7">
    <location>
        <begin position="172"/>
        <end position="192"/>
    </location>
</feature>
<dbReference type="RefSeq" id="WP_136528312.1">
    <property type="nucleotide sequence ID" value="NZ_STGX01000002.1"/>
</dbReference>
<reference evidence="8 9" key="1">
    <citation type="journal article" date="2018" name="Int. J. Syst. Evol. Microbiol.">
        <title>Glycomyces paridis sp. nov., isolated from the medicinal plant Paris polyphylla.</title>
        <authorList>
            <person name="Fang X.M."/>
            <person name="Bai J.L."/>
            <person name="Su J."/>
            <person name="Zhao L.L."/>
            <person name="Liu H.Y."/>
            <person name="Ma B.P."/>
            <person name="Zhang Y.Q."/>
            <person name="Yu L.Y."/>
        </authorList>
    </citation>
    <scope>NUCLEOTIDE SEQUENCE [LARGE SCALE GENOMIC DNA]</scope>
    <source>
        <strain evidence="8 9">CPCC 204357</strain>
    </source>
</reference>
<evidence type="ECO:0000256" key="6">
    <source>
        <dbReference type="RuleBase" id="RU003943"/>
    </source>
</evidence>
<feature type="transmembrane region" description="Helical" evidence="7">
    <location>
        <begin position="44"/>
        <end position="62"/>
    </location>
</feature>
<dbReference type="Proteomes" id="UP000305792">
    <property type="component" value="Unassembled WGS sequence"/>
</dbReference>
<evidence type="ECO:0000313" key="8">
    <source>
        <dbReference type="EMBL" id="THV31439.1"/>
    </source>
</evidence>
<evidence type="ECO:0000256" key="4">
    <source>
        <dbReference type="ARBA" id="ARBA00022989"/>
    </source>
</evidence>
<evidence type="ECO:0000256" key="5">
    <source>
        <dbReference type="ARBA" id="ARBA00023136"/>
    </source>
</evidence>
<evidence type="ECO:0000313" key="9">
    <source>
        <dbReference type="Proteomes" id="UP000305792"/>
    </source>
</evidence>
<keyword evidence="6" id="KW-0813">Transport</keyword>
<feature type="transmembrane region" description="Helical" evidence="7">
    <location>
        <begin position="252"/>
        <end position="273"/>
    </location>
</feature>
<dbReference type="PANTHER" id="PTHR30477">
    <property type="entry name" value="ABC-TRANSPORTER METAL-BINDING PROTEIN"/>
    <property type="match status" value="1"/>
</dbReference>
<accession>A0A4S8PSU3</accession>
<comment type="caution">
    <text evidence="8">The sequence shown here is derived from an EMBL/GenBank/DDBJ whole genome shotgun (WGS) entry which is preliminary data.</text>
</comment>
<name>A0A4S8PSU3_9ACTN</name>
<dbReference type="Pfam" id="PF00950">
    <property type="entry name" value="ABC-3"/>
    <property type="match status" value="1"/>
</dbReference>
<evidence type="ECO:0000256" key="7">
    <source>
        <dbReference type="SAM" id="Phobius"/>
    </source>
</evidence>
<dbReference type="GO" id="GO:0043190">
    <property type="term" value="C:ATP-binding cassette (ABC) transporter complex"/>
    <property type="evidence" value="ECO:0007669"/>
    <property type="project" value="InterPro"/>
</dbReference>
<protein>
    <submittedName>
        <fullName evidence="8">Metal ABC transporter permease</fullName>
    </submittedName>
</protein>
<gene>
    <name evidence="8" type="ORF">E9998_03495</name>
</gene>
<keyword evidence="5 7" id="KW-0472">Membrane</keyword>
<dbReference type="PANTHER" id="PTHR30477:SF0">
    <property type="entry name" value="METAL TRANSPORT SYSTEM MEMBRANE PROTEIN TM_0125-RELATED"/>
    <property type="match status" value="1"/>
</dbReference>
<feature type="transmembrane region" description="Helical" evidence="7">
    <location>
        <begin position="139"/>
        <end position="160"/>
    </location>
</feature>
<keyword evidence="4 7" id="KW-1133">Transmembrane helix</keyword>
<proteinExistence type="inferred from homology"/>
<feature type="transmembrane region" description="Helical" evidence="7">
    <location>
        <begin position="15"/>
        <end position="37"/>
    </location>
</feature>
<comment type="similarity">
    <text evidence="2 6">Belongs to the ABC-3 integral membrane protein family.</text>
</comment>
<dbReference type="CDD" id="cd06550">
    <property type="entry name" value="TM_ABC_iron-siderophores_like"/>
    <property type="match status" value="1"/>
</dbReference>
<dbReference type="GO" id="GO:0010043">
    <property type="term" value="P:response to zinc ion"/>
    <property type="evidence" value="ECO:0007669"/>
    <property type="project" value="TreeGrafter"/>
</dbReference>
<keyword evidence="9" id="KW-1185">Reference proteome</keyword>
<keyword evidence="3 6" id="KW-0812">Transmembrane</keyword>
<evidence type="ECO:0000256" key="1">
    <source>
        <dbReference type="ARBA" id="ARBA00004141"/>
    </source>
</evidence>
<dbReference type="OrthoDB" id="9798540at2"/>
<comment type="subcellular location">
    <subcellularLocation>
        <location evidence="6">Cell membrane</location>
        <topology evidence="6">Multi-pass membrane protein</topology>
    </subcellularLocation>
    <subcellularLocation>
        <location evidence="1">Membrane</location>
        <topology evidence="1">Multi-pass membrane protein</topology>
    </subcellularLocation>
</comment>
<dbReference type="SUPFAM" id="SSF81345">
    <property type="entry name" value="ABC transporter involved in vitamin B12 uptake, BtuC"/>
    <property type="match status" value="1"/>
</dbReference>